<protein>
    <submittedName>
        <fullName evidence="1">Amidohydrolase</fullName>
    </submittedName>
</protein>
<gene>
    <name evidence="1" type="ORF">BS1321_02205</name>
</gene>
<dbReference type="GO" id="GO:0005737">
    <property type="term" value="C:cytoplasm"/>
    <property type="evidence" value="ECO:0007669"/>
    <property type="project" value="TreeGrafter"/>
</dbReference>
<dbReference type="PIRSF" id="PIRSF037227">
    <property type="entry name" value="Aminobenzoyl-glu_utiliz_pB"/>
    <property type="match status" value="1"/>
</dbReference>
<dbReference type="GO" id="GO:0046657">
    <property type="term" value="P:folic acid catabolic process"/>
    <property type="evidence" value="ECO:0007669"/>
    <property type="project" value="TreeGrafter"/>
</dbReference>
<dbReference type="SUPFAM" id="SSF55031">
    <property type="entry name" value="Bacterial exopeptidase dimerisation domain"/>
    <property type="match status" value="1"/>
</dbReference>
<dbReference type="PANTHER" id="PTHR30575">
    <property type="entry name" value="PEPTIDASE M20"/>
    <property type="match status" value="1"/>
</dbReference>
<keyword evidence="1" id="KW-0378">Hydrolase</keyword>
<dbReference type="GO" id="GO:0016805">
    <property type="term" value="F:dipeptidase activity"/>
    <property type="evidence" value="ECO:0007669"/>
    <property type="project" value="TreeGrafter"/>
</dbReference>
<dbReference type="InterPro" id="IPR036264">
    <property type="entry name" value="Bact_exopeptidase_dim_dom"/>
</dbReference>
<sequence length="473" mass="51350">MSYHKTISNIIEQKREILIELSDKIWGFCETKYEEFQSADLLCTTLEEEGFQVKRQAGDIETAFVGSYGSGKPVIAILGEYDALSGLSQKAGVAAKEAIVEGGNGHGCGHNLLGSGSLAAAIAIRHYMEQNGLKGTVRYYGCPAEEGGGGKAHMARAGLFDDVDVAFTWHPWDENLAYNARMLATSQVYFKFKGLSTHASFSPHLGRSALDAVELMNVGANFLREHIIPDARLHYAITNAGGFAPNVVQAEAEVLYKIRAPKTHQVSEISERIFNVARGAALMTGTQVDIQFDGASADLIPNITLGSLMNNHFTQIGAESYTQEEIEFSKSIQATFSEEEKKAIRNNNGKVLSNKVNEYLFEPDFLAASTDVGDVSWIVPTGQIYVTTCAFGTQPHSWQLVAQGKSSIAHKGMLLAGKVIAASAIETMQNPELIEKAKAEHKKQLDGEVYQSLIPLGVKPSSTIQVKSRVATI</sequence>
<dbReference type="GeneID" id="56471536"/>
<organism evidence="1 2">
    <name type="scientific">Peribacillus simplex NBRC 15720 = DSM 1321</name>
    <dbReference type="NCBI Taxonomy" id="1349754"/>
    <lineage>
        <taxon>Bacteria</taxon>
        <taxon>Bacillati</taxon>
        <taxon>Bacillota</taxon>
        <taxon>Bacilli</taxon>
        <taxon>Bacillales</taxon>
        <taxon>Bacillaceae</taxon>
        <taxon>Peribacillus</taxon>
    </lineage>
</organism>
<dbReference type="CDD" id="cd05673">
    <property type="entry name" value="M20_Acy1L2_AbgB"/>
    <property type="match status" value="1"/>
</dbReference>
<dbReference type="Gene3D" id="3.40.630.10">
    <property type="entry name" value="Zn peptidases"/>
    <property type="match status" value="1"/>
</dbReference>
<dbReference type="Pfam" id="PF01546">
    <property type="entry name" value="Peptidase_M20"/>
    <property type="match status" value="1"/>
</dbReference>
<proteinExistence type="predicted"/>
<dbReference type="FunFam" id="3.30.70.360:FF:000004">
    <property type="entry name" value="Peptidase M20 domain-containing protein 2"/>
    <property type="match status" value="1"/>
</dbReference>
<dbReference type="SUPFAM" id="SSF53187">
    <property type="entry name" value="Zn-dependent exopeptidases"/>
    <property type="match status" value="1"/>
</dbReference>
<reference evidence="1 2" key="1">
    <citation type="submission" date="2016-10" db="EMBL/GenBank/DDBJ databases">
        <title>The whole genome sequencing and assembly of Bacillus simplex DSM 1321 strain.</title>
        <authorList>
            <person name="Park M.-K."/>
            <person name="Lee Y.-J."/>
            <person name="Yi H."/>
            <person name="Bahn Y.-S."/>
            <person name="Kim J.F."/>
            <person name="Lee D.-W."/>
        </authorList>
    </citation>
    <scope>NUCLEOTIDE SEQUENCE [LARGE SCALE GENOMIC DNA]</scope>
    <source>
        <strain evidence="1 2">DSM 1321</strain>
    </source>
</reference>
<dbReference type="InterPro" id="IPR002933">
    <property type="entry name" value="Peptidase_M20"/>
</dbReference>
<dbReference type="AlphaFoldDB" id="A0A223ECA2"/>
<accession>A0A223ECA2</accession>
<dbReference type="EMBL" id="CP017704">
    <property type="protein sequence ID" value="ASS92884.1"/>
    <property type="molecule type" value="Genomic_DNA"/>
</dbReference>
<dbReference type="InterPro" id="IPR052030">
    <property type="entry name" value="Peptidase_M20/M20A_hydrolases"/>
</dbReference>
<dbReference type="PANTHER" id="PTHR30575:SF0">
    <property type="entry name" value="XAA-ARG DIPEPTIDASE"/>
    <property type="match status" value="1"/>
</dbReference>
<evidence type="ECO:0000313" key="1">
    <source>
        <dbReference type="EMBL" id="ASS92884.1"/>
    </source>
</evidence>
<dbReference type="Gene3D" id="3.30.70.360">
    <property type="match status" value="1"/>
</dbReference>
<name>A0A223ECA2_9BACI</name>
<dbReference type="Proteomes" id="UP000214618">
    <property type="component" value="Chromosome"/>
</dbReference>
<evidence type="ECO:0000313" key="2">
    <source>
        <dbReference type="Proteomes" id="UP000214618"/>
    </source>
</evidence>
<dbReference type="InterPro" id="IPR017145">
    <property type="entry name" value="Aminobenzoyl-glu_utiliz_pB"/>
</dbReference>
<dbReference type="GO" id="GO:0071713">
    <property type="term" value="F:para-aminobenzoyl-glutamate hydrolase activity"/>
    <property type="evidence" value="ECO:0007669"/>
    <property type="project" value="TreeGrafter"/>
</dbReference>
<dbReference type="NCBIfam" id="TIGR01891">
    <property type="entry name" value="amidohydrolases"/>
    <property type="match status" value="1"/>
</dbReference>
<dbReference type="InterPro" id="IPR017439">
    <property type="entry name" value="Amidohydrolase"/>
</dbReference>
<dbReference type="RefSeq" id="WP_094246563.1">
    <property type="nucleotide sequence ID" value="NZ_CP017704.1"/>
</dbReference>